<comment type="caution">
    <text evidence="1">The sequence shown here is derived from an EMBL/GenBank/DDBJ whole genome shotgun (WGS) entry which is preliminary data.</text>
</comment>
<accession>A0A0V8JEK2</accession>
<organism evidence="1 2">
    <name type="scientific">Fictibacillus enclensis</name>
    <dbReference type="NCBI Taxonomy" id="1017270"/>
    <lineage>
        <taxon>Bacteria</taxon>
        <taxon>Bacillati</taxon>
        <taxon>Bacillota</taxon>
        <taxon>Bacilli</taxon>
        <taxon>Bacillales</taxon>
        <taxon>Fictibacillaceae</taxon>
        <taxon>Fictibacillus</taxon>
    </lineage>
</organism>
<dbReference type="EMBL" id="LNQN01000001">
    <property type="protein sequence ID" value="KSU85542.1"/>
    <property type="molecule type" value="Genomic_DNA"/>
</dbReference>
<reference evidence="1 2" key="1">
    <citation type="journal article" date="2014" name="Antonie Van Leeuwenhoek">
        <title>Fictibacillus enclensis sp. nov., isolated from marine sediment.</title>
        <authorList>
            <person name="Dastager S.G."/>
            <person name="Mawlankar R."/>
            <person name="Srinivasan K."/>
            <person name="Tang S.K."/>
            <person name="Lee J.C."/>
            <person name="Ramana V.V."/>
            <person name="Shouche Y.S."/>
        </authorList>
    </citation>
    <scope>NUCLEOTIDE SEQUENCE [LARGE SCALE GENOMIC DNA]</scope>
    <source>
        <strain evidence="1 2">NIO-1003</strain>
    </source>
</reference>
<dbReference type="InterPro" id="IPR014913">
    <property type="entry name" value="YppE-like"/>
</dbReference>
<evidence type="ECO:0008006" key="3">
    <source>
        <dbReference type="Google" id="ProtNLM"/>
    </source>
</evidence>
<dbReference type="Pfam" id="PF08807">
    <property type="entry name" value="DUF1798"/>
    <property type="match status" value="1"/>
</dbReference>
<sequence>MEQRLIQLTQQLLGKNKAAMDQYLTKTKKEGYEVDFYGEVKPFADEIQMLTEEWKPLALKWVENNRPKYIHVPQINDTFDNLNFIAVFAFQLDTREKRFTEMIKSIDYVLSTLLDRLLS</sequence>
<protein>
    <recommendedName>
        <fullName evidence="3">DUF1798 domain-containing protein</fullName>
    </recommendedName>
</protein>
<keyword evidence="2" id="KW-1185">Reference proteome</keyword>
<dbReference type="Gene3D" id="1.20.120.440">
    <property type="entry name" value="YppE-like"/>
    <property type="match status" value="1"/>
</dbReference>
<evidence type="ECO:0000313" key="2">
    <source>
        <dbReference type="Proteomes" id="UP000054099"/>
    </source>
</evidence>
<proteinExistence type="predicted"/>
<evidence type="ECO:0000313" key="1">
    <source>
        <dbReference type="EMBL" id="KSU85542.1"/>
    </source>
</evidence>
<name>A0A0V8JEK2_9BACL</name>
<dbReference type="InterPro" id="IPR023351">
    <property type="entry name" value="YppE-like_sf"/>
</dbReference>
<dbReference type="SUPFAM" id="SSF140415">
    <property type="entry name" value="YppE-like"/>
    <property type="match status" value="1"/>
</dbReference>
<dbReference type="AlphaFoldDB" id="A0A0V8JEK2"/>
<dbReference type="OrthoDB" id="2361079at2"/>
<dbReference type="Proteomes" id="UP000054099">
    <property type="component" value="Unassembled WGS sequence"/>
</dbReference>
<gene>
    <name evidence="1" type="ORF">AS030_08610</name>
</gene>